<dbReference type="VEuPathDB" id="AmoebaDB:NAEGRDRAFT_79987"/>
<dbReference type="InParanoid" id="D2VHH2"/>
<dbReference type="KEGG" id="ngr:NAEGRDRAFT_79987"/>
<dbReference type="PANTHER" id="PTHR22870">
    <property type="entry name" value="REGULATOR OF CHROMOSOME CONDENSATION"/>
    <property type="match status" value="1"/>
</dbReference>
<dbReference type="PROSITE" id="PS50012">
    <property type="entry name" value="RCC1_3"/>
    <property type="match status" value="3"/>
</dbReference>
<dbReference type="EMBL" id="GG738872">
    <property type="protein sequence ID" value="EFC43679.1"/>
    <property type="molecule type" value="Genomic_DNA"/>
</dbReference>
<feature type="repeat" description="RCC1" evidence="2">
    <location>
        <begin position="164"/>
        <end position="215"/>
    </location>
</feature>
<evidence type="ECO:0000313" key="3">
    <source>
        <dbReference type="EMBL" id="EFC43679.1"/>
    </source>
</evidence>
<dbReference type="RefSeq" id="XP_002676423.1">
    <property type="nucleotide sequence ID" value="XM_002676377.1"/>
</dbReference>
<dbReference type="Proteomes" id="UP000006671">
    <property type="component" value="Unassembled WGS sequence"/>
</dbReference>
<name>D2VHH2_NAEGR</name>
<feature type="repeat" description="RCC1" evidence="2">
    <location>
        <begin position="307"/>
        <end position="361"/>
    </location>
</feature>
<evidence type="ECO:0000313" key="4">
    <source>
        <dbReference type="Proteomes" id="UP000006671"/>
    </source>
</evidence>
<reference evidence="3 4" key="1">
    <citation type="journal article" date="2010" name="Cell">
        <title>The genome of Naegleria gruberi illuminates early eukaryotic versatility.</title>
        <authorList>
            <person name="Fritz-Laylin L.K."/>
            <person name="Prochnik S.E."/>
            <person name="Ginger M.L."/>
            <person name="Dacks J.B."/>
            <person name="Carpenter M.L."/>
            <person name="Field M.C."/>
            <person name="Kuo A."/>
            <person name="Paredez A."/>
            <person name="Chapman J."/>
            <person name="Pham J."/>
            <person name="Shu S."/>
            <person name="Neupane R."/>
            <person name="Cipriano M."/>
            <person name="Mancuso J."/>
            <person name="Tu H."/>
            <person name="Salamov A."/>
            <person name="Lindquist E."/>
            <person name="Shapiro H."/>
            <person name="Lucas S."/>
            <person name="Grigoriev I.V."/>
            <person name="Cande W.Z."/>
            <person name="Fulton C."/>
            <person name="Rokhsar D.S."/>
            <person name="Dawson S.C."/>
        </authorList>
    </citation>
    <scope>NUCLEOTIDE SEQUENCE [LARGE SCALE GENOMIC DNA]</scope>
    <source>
        <strain evidence="3 4">NEG-M</strain>
    </source>
</reference>
<sequence length="393" mass="43151">MGYSASGYILSTGANNYRQSCKKVDKSSTFSPITILPDSVSNLSRVKKVACGREHTMILLNDGRLFGIGHNQHGQIYGKESTFTSFYLIPSFVEYGDKIVDVFCTQINTYVVTAHGHIYWSGWENTTADKTYLKMHAPNNISSLRIDRFVTNSNAVHCFVICGSKIYGTGWNSNGQLGIGSRSDSYGTLSLVPFDARQIDCISTGAQFSVLATETQLFGCGTNGDLQLSTAYNGGSEIFTQITTPFSGQRIRNVVCGGFHTLVQLENNEVWGTGKYITHEFSKLNINEPVCAIGAGWQFYICLGESGKMYVSGENNNGQLGTDEFESTSTLTAIPSCRDLSIPSRTLLECGEFYSIAYLANDDKSHFLFTYAILKKISNGIPCLSDIEIQAMH</sequence>
<dbReference type="SUPFAM" id="SSF50985">
    <property type="entry name" value="RCC1/BLIP-II"/>
    <property type="match status" value="1"/>
</dbReference>
<dbReference type="Pfam" id="PF13540">
    <property type="entry name" value="RCC1_2"/>
    <property type="match status" value="2"/>
</dbReference>
<feature type="repeat" description="RCC1" evidence="2">
    <location>
        <begin position="7"/>
        <end position="62"/>
    </location>
</feature>
<gene>
    <name evidence="3" type="ORF">NAEGRDRAFT_79987</name>
</gene>
<dbReference type="InterPro" id="IPR000408">
    <property type="entry name" value="Reg_chr_condens"/>
</dbReference>
<keyword evidence="4" id="KW-1185">Reference proteome</keyword>
<evidence type="ECO:0000256" key="2">
    <source>
        <dbReference type="PROSITE-ProRule" id="PRU00235"/>
    </source>
</evidence>
<dbReference type="GeneID" id="8862183"/>
<dbReference type="InterPro" id="IPR009091">
    <property type="entry name" value="RCC1/BLIP-II"/>
</dbReference>
<dbReference type="InterPro" id="IPR051210">
    <property type="entry name" value="Ub_ligase/GEF_domain"/>
</dbReference>
<protein>
    <submittedName>
        <fullName evidence="3">Predicted protein</fullName>
    </submittedName>
</protein>
<keyword evidence="1" id="KW-0677">Repeat</keyword>
<evidence type="ECO:0000256" key="1">
    <source>
        <dbReference type="ARBA" id="ARBA00022737"/>
    </source>
</evidence>
<dbReference type="OMA" id="FCTQINT"/>
<proteinExistence type="predicted"/>
<dbReference type="eggNOG" id="KOG1426">
    <property type="taxonomic scope" value="Eukaryota"/>
</dbReference>
<dbReference type="Gene3D" id="2.130.10.30">
    <property type="entry name" value="Regulator of chromosome condensation 1/beta-lactamase-inhibitor protein II"/>
    <property type="match status" value="1"/>
</dbReference>
<dbReference type="PANTHER" id="PTHR22870:SF408">
    <property type="entry name" value="OS09G0560450 PROTEIN"/>
    <property type="match status" value="1"/>
</dbReference>
<organism evidence="4">
    <name type="scientific">Naegleria gruberi</name>
    <name type="common">Amoeba</name>
    <dbReference type="NCBI Taxonomy" id="5762"/>
    <lineage>
        <taxon>Eukaryota</taxon>
        <taxon>Discoba</taxon>
        <taxon>Heterolobosea</taxon>
        <taxon>Tetramitia</taxon>
        <taxon>Eutetramitia</taxon>
        <taxon>Vahlkampfiidae</taxon>
        <taxon>Naegleria</taxon>
    </lineage>
</organism>
<dbReference type="OrthoDB" id="10256179at2759"/>
<dbReference type="AlphaFoldDB" id="D2VHH2"/>
<accession>D2VHH2</accession>